<dbReference type="EMBL" id="ML736166">
    <property type="protein sequence ID" value="KAE8381983.1"/>
    <property type="molecule type" value="Genomic_DNA"/>
</dbReference>
<sequence length="116" mass="13025">MSSISPRALRPLYATRPTGILRSQRLLLRPFTYGEASVPLRSFSTCFSLANKQTGPDSSEPPQYPAFSFEALGISKGTKAFIIAILCCVGTMETWFWCETIWHWWKGKSDEAQATE</sequence>
<keyword evidence="2" id="KW-1185">Reference proteome</keyword>
<evidence type="ECO:0000313" key="2">
    <source>
        <dbReference type="Proteomes" id="UP000326198"/>
    </source>
</evidence>
<dbReference type="Proteomes" id="UP000326198">
    <property type="component" value="Unassembled WGS sequence"/>
</dbReference>
<name>A0A5N7BJN5_9EURO</name>
<reference evidence="1 2" key="1">
    <citation type="submission" date="2019-04" db="EMBL/GenBank/DDBJ databases">
        <title>Friends and foes A comparative genomics studyof 23 Aspergillus species from section Flavi.</title>
        <authorList>
            <consortium name="DOE Joint Genome Institute"/>
            <person name="Kjaerbolling I."/>
            <person name="Vesth T."/>
            <person name="Frisvad J.C."/>
            <person name="Nybo J.L."/>
            <person name="Theobald S."/>
            <person name="Kildgaard S."/>
            <person name="Isbrandt T."/>
            <person name="Kuo A."/>
            <person name="Sato A."/>
            <person name="Lyhne E.K."/>
            <person name="Kogle M.E."/>
            <person name="Wiebenga A."/>
            <person name="Kun R.S."/>
            <person name="Lubbers R.J."/>
            <person name="Makela M.R."/>
            <person name="Barry K."/>
            <person name="Chovatia M."/>
            <person name="Clum A."/>
            <person name="Daum C."/>
            <person name="Haridas S."/>
            <person name="He G."/>
            <person name="LaButti K."/>
            <person name="Lipzen A."/>
            <person name="Mondo S."/>
            <person name="Riley R."/>
            <person name="Salamov A."/>
            <person name="Simmons B.A."/>
            <person name="Magnuson J.K."/>
            <person name="Henrissat B."/>
            <person name="Mortensen U.H."/>
            <person name="Larsen T.O."/>
            <person name="Devries R.P."/>
            <person name="Grigoriev I.V."/>
            <person name="Machida M."/>
            <person name="Baker S.E."/>
            <person name="Andersen M.R."/>
        </authorList>
    </citation>
    <scope>NUCLEOTIDE SEQUENCE [LARGE SCALE GENOMIC DNA]</scope>
    <source>
        <strain evidence="1 2">IBT 29228</strain>
    </source>
</reference>
<protein>
    <submittedName>
        <fullName evidence="1">Uncharacterized protein</fullName>
    </submittedName>
</protein>
<gene>
    <name evidence="1" type="ORF">BDV26DRAFT_288958</name>
</gene>
<evidence type="ECO:0000313" key="1">
    <source>
        <dbReference type="EMBL" id="KAE8381983.1"/>
    </source>
</evidence>
<accession>A0A5N7BJN5</accession>
<dbReference type="OrthoDB" id="5231661at2759"/>
<dbReference type="AlphaFoldDB" id="A0A5N7BJN5"/>
<proteinExistence type="predicted"/>
<organism evidence="1 2">
    <name type="scientific">Aspergillus bertholletiae</name>
    <dbReference type="NCBI Taxonomy" id="1226010"/>
    <lineage>
        <taxon>Eukaryota</taxon>
        <taxon>Fungi</taxon>
        <taxon>Dikarya</taxon>
        <taxon>Ascomycota</taxon>
        <taxon>Pezizomycotina</taxon>
        <taxon>Eurotiomycetes</taxon>
        <taxon>Eurotiomycetidae</taxon>
        <taxon>Eurotiales</taxon>
        <taxon>Aspergillaceae</taxon>
        <taxon>Aspergillus</taxon>
        <taxon>Aspergillus subgen. Circumdati</taxon>
    </lineage>
</organism>